<protein>
    <recommendedName>
        <fullName evidence="5">Actin-related protein 2/3 complex subunit 5</fullName>
    </recommendedName>
</protein>
<keyword evidence="3" id="KW-0963">Cytoplasm</keyword>
<organism evidence="6 7">
    <name type="scientific">Achlya hypogyna</name>
    <name type="common">Oomycete</name>
    <name type="synonym">Protoachlya hypogyna</name>
    <dbReference type="NCBI Taxonomy" id="1202772"/>
    <lineage>
        <taxon>Eukaryota</taxon>
        <taxon>Sar</taxon>
        <taxon>Stramenopiles</taxon>
        <taxon>Oomycota</taxon>
        <taxon>Saprolegniomycetes</taxon>
        <taxon>Saprolegniales</taxon>
        <taxon>Achlyaceae</taxon>
        <taxon>Achlya</taxon>
    </lineage>
</organism>
<comment type="function">
    <text evidence="5">Functions as component of the Arp2/3 complex which is involved in regulation of actin polymerization and together with an activating nucleation-promoting factor (NPF) mediates the formation of branched actin networks. Arp2/3 complex plays a critical role in the control of cell morphogenesis via the modulation of cell polarity development.</text>
</comment>
<sequence>MGDEADVRARASRVQQLLMQKKFVEAVAVSLENPPVNALDEATRTANAQTVFSALLACSKSDIARTVQELSPELEDNLMKYVYKGLSIPQNNSVFLEWHGQLATKAGSGCIIRAMTDRKGV</sequence>
<dbReference type="EMBL" id="JNBR01002881">
    <property type="protein sequence ID" value="OQR80696.1"/>
    <property type="molecule type" value="Genomic_DNA"/>
</dbReference>
<reference evidence="6 7" key="1">
    <citation type="journal article" date="2014" name="Genome Biol. Evol.">
        <title>The secreted proteins of Achlya hypogyna and Thraustotheca clavata identify the ancestral oomycete secretome and reveal gene acquisitions by horizontal gene transfer.</title>
        <authorList>
            <person name="Misner I."/>
            <person name="Blouin N."/>
            <person name="Leonard G."/>
            <person name="Richards T.A."/>
            <person name="Lane C.E."/>
        </authorList>
    </citation>
    <scope>NUCLEOTIDE SEQUENCE [LARGE SCALE GENOMIC DNA]</scope>
    <source>
        <strain evidence="6 7">ATCC 48635</strain>
    </source>
</reference>
<evidence type="ECO:0000256" key="2">
    <source>
        <dbReference type="ARBA" id="ARBA00006084"/>
    </source>
</evidence>
<name>A0A1V9Y4R3_ACHHY</name>
<dbReference type="STRING" id="1202772.A0A1V9Y4R3"/>
<evidence type="ECO:0000256" key="3">
    <source>
        <dbReference type="ARBA" id="ARBA00022490"/>
    </source>
</evidence>
<comment type="similarity">
    <text evidence="2 5">Belongs to the ARPC5 family.</text>
</comment>
<dbReference type="Proteomes" id="UP000243579">
    <property type="component" value="Unassembled WGS sequence"/>
</dbReference>
<comment type="subcellular location">
    <subcellularLocation>
        <location evidence="1">Cytoplasm</location>
        <location evidence="1">Cytoskeleton</location>
    </subcellularLocation>
</comment>
<dbReference type="GO" id="GO:0030833">
    <property type="term" value="P:regulation of actin filament polymerization"/>
    <property type="evidence" value="ECO:0007669"/>
    <property type="project" value="InterPro"/>
</dbReference>
<accession>A0A1V9Y4R3</accession>
<evidence type="ECO:0000256" key="5">
    <source>
        <dbReference type="RuleBase" id="RU004301"/>
    </source>
</evidence>
<dbReference type="GO" id="GO:0005885">
    <property type="term" value="C:Arp2/3 protein complex"/>
    <property type="evidence" value="ECO:0007669"/>
    <property type="project" value="InterPro"/>
</dbReference>
<dbReference type="PANTHER" id="PTHR12644">
    <property type="entry name" value="ARP2/3 COMPLEX 16 KD SUBUNIT P16-ARC"/>
    <property type="match status" value="1"/>
</dbReference>
<dbReference type="AlphaFoldDB" id="A0A1V9Y4R3"/>
<dbReference type="Pfam" id="PF04699">
    <property type="entry name" value="P16-Arc"/>
    <property type="match status" value="1"/>
</dbReference>
<dbReference type="InterPro" id="IPR006789">
    <property type="entry name" value="ARPC5"/>
</dbReference>
<evidence type="ECO:0000256" key="4">
    <source>
        <dbReference type="ARBA" id="ARBA00023212"/>
    </source>
</evidence>
<evidence type="ECO:0000313" key="6">
    <source>
        <dbReference type="EMBL" id="OQR80696.1"/>
    </source>
</evidence>
<comment type="caution">
    <text evidence="6">The sequence shown here is derived from an EMBL/GenBank/DDBJ whole genome shotgun (WGS) entry which is preliminary data.</text>
</comment>
<dbReference type="Gene3D" id="1.25.40.190">
    <property type="entry name" value="Actin-related protein 2/3 complex subunit 5"/>
    <property type="match status" value="1"/>
</dbReference>
<proteinExistence type="inferred from homology"/>
<dbReference type="OrthoDB" id="429520at2759"/>
<dbReference type="InterPro" id="IPR036743">
    <property type="entry name" value="ARPC5_sf"/>
</dbReference>
<dbReference type="GO" id="GO:0034314">
    <property type="term" value="P:Arp2/3 complex-mediated actin nucleation"/>
    <property type="evidence" value="ECO:0007669"/>
    <property type="project" value="InterPro"/>
</dbReference>
<gene>
    <name evidence="6" type="ORF">ACHHYP_17302</name>
</gene>
<evidence type="ECO:0000256" key="1">
    <source>
        <dbReference type="ARBA" id="ARBA00004245"/>
    </source>
</evidence>
<keyword evidence="4 5" id="KW-0206">Cytoskeleton</keyword>
<evidence type="ECO:0000313" key="7">
    <source>
        <dbReference type="Proteomes" id="UP000243579"/>
    </source>
</evidence>
<keyword evidence="7" id="KW-1185">Reference proteome</keyword>
<dbReference type="SUPFAM" id="SSF69103">
    <property type="entry name" value="Arp2/3 complex 16 kDa subunit ARPC5"/>
    <property type="match status" value="1"/>
</dbReference>